<sequence length="250" mass="27162">MNSKSSLVLALSTSLATAGAFAGAMGPLVQEPRWFWVGTLSAGPVWESGGKTQTFYLTPEIEKTYAANKSTHVLFDGEFFLGLQKKLSPMAQGQLGLAIAATSNANFSGMIWDDADPEFDNFAYSYKIQHTHVAAKAKLLFDQGYWLIPWISGSIGVGFNRAYSFDNTPTIFEALPNPNFASHTETTCTYTVGAGVQKALNVHWQLGVGYEFADWGKSNFGRAAGQTLNNGLTLSHLYTNGVLFNLTYLA</sequence>
<reference evidence="2 4" key="1">
    <citation type="submission" date="2015-11" db="EMBL/GenBank/DDBJ databases">
        <title>Genomic analysis of 38 Legionella species identifies large and diverse effector repertoires.</title>
        <authorList>
            <person name="Burstein D."/>
            <person name="Amaro F."/>
            <person name="Zusman T."/>
            <person name="Lifshitz Z."/>
            <person name="Cohen O."/>
            <person name="Gilbert J.A."/>
            <person name="Pupko T."/>
            <person name="Shuman H.A."/>
            <person name="Segal G."/>
        </authorList>
    </citation>
    <scope>NUCLEOTIDE SEQUENCE [LARGE SCALE GENOMIC DNA]</scope>
    <source>
        <strain evidence="2 4">SC-18-C9</strain>
    </source>
</reference>
<name>A0A378LAT9_9GAMM</name>
<evidence type="ECO:0000313" key="4">
    <source>
        <dbReference type="Proteomes" id="UP000054820"/>
    </source>
</evidence>
<gene>
    <name evidence="2" type="ORF">Lstg_1886</name>
    <name evidence="3" type="ORF">NCTC11991_01439</name>
</gene>
<evidence type="ECO:0000313" key="2">
    <source>
        <dbReference type="EMBL" id="KTD77529.1"/>
    </source>
</evidence>
<protein>
    <submittedName>
        <fullName evidence="3">Opacity protein and related surface antigens</fullName>
    </submittedName>
</protein>
<proteinExistence type="predicted"/>
<evidence type="ECO:0000313" key="5">
    <source>
        <dbReference type="Proteomes" id="UP000255110"/>
    </source>
</evidence>
<keyword evidence="1" id="KW-0732">Signal</keyword>
<evidence type="ECO:0000313" key="3">
    <source>
        <dbReference type="EMBL" id="STY22839.1"/>
    </source>
</evidence>
<dbReference type="RefSeq" id="WP_058477431.1">
    <property type="nucleotide sequence ID" value="NZ_CAAAIO010000001.1"/>
</dbReference>
<dbReference type="Gene3D" id="2.40.160.20">
    <property type="match status" value="1"/>
</dbReference>
<keyword evidence="4" id="KW-1185">Reference proteome</keyword>
<feature type="chain" id="PRO_5017045325" evidence="1">
    <location>
        <begin position="23"/>
        <end position="250"/>
    </location>
</feature>
<evidence type="ECO:0000256" key="1">
    <source>
        <dbReference type="SAM" id="SignalP"/>
    </source>
</evidence>
<organism evidence="3 5">
    <name type="scientific">Legionella steigerwaltii</name>
    <dbReference type="NCBI Taxonomy" id="460"/>
    <lineage>
        <taxon>Bacteria</taxon>
        <taxon>Pseudomonadati</taxon>
        <taxon>Pseudomonadota</taxon>
        <taxon>Gammaproteobacteria</taxon>
        <taxon>Legionellales</taxon>
        <taxon>Legionellaceae</taxon>
        <taxon>Legionella</taxon>
    </lineage>
</organism>
<dbReference type="EMBL" id="UGOY01000001">
    <property type="protein sequence ID" value="STY22839.1"/>
    <property type="molecule type" value="Genomic_DNA"/>
</dbReference>
<feature type="signal peptide" evidence="1">
    <location>
        <begin position="1"/>
        <end position="22"/>
    </location>
</feature>
<dbReference type="Proteomes" id="UP000054820">
    <property type="component" value="Unassembled WGS sequence"/>
</dbReference>
<dbReference type="InterPro" id="IPR011250">
    <property type="entry name" value="OMP/PagP_B-barrel"/>
</dbReference>
<accession>A0A378LAT9</accession>
<dbReference type="EMBL" id="LNYZ01000013">
    <property type="protein sequence ID" value="KTD77529.1"/>
    <property type="molecule type" value="Genomic_DNA"/>
</dbReference>
<dbReference type="SUPFAM" id="SSF56925">
    <property type="entry name" value="OMPA-like"/>
    <property type="match status" value="1"/>
</dbReference>
<dbReference type="Proteomes" id="UP000255110">
    <property type="component" value="Unassembled WGS sequence"/>
</dbReference>
<reference evidence="3 5" key="2">
    <citation type="submission" date="2018-06" db="EMBL/GenBank/DDBJ databases">
        <authorList>
            <consortium name="Pathogen Informatics"/>
            <person name="Doyle S."/>
        </authorList>
    </citation>
    <scope>NUCLEOTIDE SEQUENCE [LARGE SCALE GENOMIC DNA]</scope>
    <source>
        <strain evidence="3 5">NCTC11991</strain>
    </source>
</reference>
<dbReference type="OrthoDB" id="5647782at2"/>
<dbReference type="AlphaFoldDB" id="A0A378LAT9"/>